<proteinExistence type="predicted"/>
<accession>A0ABP7EGI5</accession>
<evidence type="ECO:0000313" key="2">
    <source>
        <dbReference type="Proteomes" id="UP001499884"/>
    </source>
</evidence>
<gene>
    <name evidence="1" type="ORF">GCM10023082_15480</name>
</gene>
<evidence type="ECO:0000313" key="1">
    <source>
        <dbReference type="EMBL" id="GAA3718879.1"/>
    </source>
</evidence>
<reference evidence="2" key="1">
    <citation type="journal article" date="2019" name="Int. J. Syst. Evol. Microbiol.">
        <title>The Global Catalogue of Microorganisms (GCM) 10K type strain sequencing project: providing services to taxonomists for standard genome sequencing and annotation.</title>
        <authorList>
            <consortium name="The Broad Institute Genomics Platform"/>
            <consortium name="The Broad Institute Genome Sequencing Center for Infectious Disease"/>
            <person name="Wu L."/>
            <person name="Ma J."/>
        </authorList>
    </citation>
    <scope>NUCLEOTIDE SEQUENCE [LARGE SCALE GENOMIC DNA]</scope>
    <source>
        <strain evidence="2">JCM 30846</strain>
    </source>
</reference>
<protein>
    <submittedName>
        <fullName evidence="1">Uncharacterized protein</fullName>
    </submittedName>
</protein>
<organism evidence="1 2">
    <name type="scientific">Streptomyces tremellae</name>
    <dbReference type="NCBI Taxonomy" id="1124239"/>
    <lineage>
        <taxon>Bacteria</taxon>
        <taxon>Bacillati</taxon>
        <taxon>Actinomycetota</taxon>
        <taxon>Actinomycetes</taxon>
        <taxon>Kitasatosporales</taxon>
        <taxon>Streptomycetaceae</taxon>
        <taxon>Streptomyces</taxon>
    </lineage>
</organism>
<dbReference type="EMBL" id="BAABEP010000006">
    <property type="protein sequence ID" value="GAA3718879.1"/>
    <property type="molecule type" value="Genomic_DNA"/>
</dbReference>
<comment type="caution">
    <text evidence="1">The sequence shown here is derived from an EMBL/GenBank/DDBJ whole genome shotgun (WGS) entry which is preliminary data.</text>
</comment>
<dbReference type="Proteomes" id="UP001499884">
    <property type="component" value="Unassembled WGS sequence"/>
</dbReference>
<name>A0ABP7EGI5_9ACTN</name>
<sequence length="61" mass="6319">MRRKTRPYLQVPGMGRETAGCGVRGAGCGVRGAGEGPVGPVAAGPWLSRAPPTVTWWATNL</sequence>
<keyword evidence="2" id="KW-1185">Reference proteome</keyword>